<dbReference type="NCBIfam" id="TIGR01770">
    <property type="entry name" value="NDH_I_N"/>
    <property type="match status" value="1"/>
</dbReference>
<keyword evidence="5" id="KW-0874">Quinone</keyword>
<feature type="transmembrane region" description="Helical" evidence="5">
    <location>
        <begin position="12"/>
        <end position="33"/>
    </location>
</feature>
<dbReference type="GO" id="GO:0008137">
    <property type="term" value="F:NADH dehydrogenase (ubiquinone) activity"/>
    <property type="evidence" value="ECO:0007669"/>
    <property type="project" value="InterPro"/>
</dbReference>
<dbReference type="GO" id="GO:0050136">
    <property type="term" value="F:NADH dehydrogenase (quinone) (non-electrogenic) activity"/>
    <property type="evidence" value="ECO:0007669"/>
    <property type="project" value="UniProtKB-UniRule"/>
</dbReference>
<dbReference type="InterPro" id="IPR010096">
    <property type="entry name" value="NADH-Q_OxRdtase_suN/2"/>
</dbReference>
<name>A0A7W9FKS3_9HYPH</name>
<dbReference type="EMBL" id="JACHOO010000001">
    <property type="protein sequence ID" value="MBB5751244.1"/>
    <property type="molecule type" value="Genomic_DNA"/>
</dbReference>
<comment type="caution">
    <text evidence="8">The sequence shown here is derived from an EMBL/GenBank/DDBJ whole genome shotgun (WGS) entry which is preliminary data.</text>
</comment>
<dbReference type="EC" id="7.1.1.-" evidence="5"/>
<feature type="transmembrane region" description="Helical" evidence="5">
    <location>
        <begin position="297"/>
        <end position="315"/>
    </location>
</feature>
<evidence type="ECO:0000256" key="3">
    <source>
        <dbReference type="ARBA" id="ARBA00022989"/>
    </source>
</evidence>
<keyword evidence="5" id="KW-0813">Transport</keyword>
<feature type="transmembrane region" description="Helical" evidence="5">
    <location>
        <begin position="443"/>
        <end position="465"/>
    </location>
</feature>
<keyword evidence="5" id="KW-1278">Translocase</keyword>
<keyword evidence="4 5" id="KW-0472">Membrane</keyword>
<feature type="transmembrane region" description="Helical" evidence="5">
    <location>
        <begin position="161"/>
        <end position="182"/>
    </location>
</feature>
<dbReference type="InterPro" id="IPR001750">
    <property type="entry name" value="ND/Mrp_TM"/>
</dbReference>
<feature type="transmembrane region" description="Helical" evidence="5">
    <location>
        <begin position="40"/>
        <end position="57"/>
    </location>
</feature>
<keyword evidence="2 5" id="KW-0812">Transmembrane</keyword>
<feature type="transmembrane region" description="Helical" evidence="5">
    <location>
        <begin position="392"/>
        <end position="422"/>
    </location>
</feature>
<evidence type="ECO:0000256" key="4">
    <source>
        <dbReference type="ARBA" id="ARBA00023136"/>
    </source>
</evidence>
<organism evidence="8 9">
    <name type="scientific">Prosthecomicrobium pneumaticum</name>
    <dbReference type="NCBI Taxonomy" id="81895"/>
    <lineage>
        <taxon>Bacteria</taxon>
        <taxon>Pseudomonadati</taxon>
        <taxon>Pseudomonadota</taxon>
        <taxon>Alphaproteobacteria</taxon>
        <taxon>Hyphomicrobiales</taxon>
        <taxon>Kaistiaceae</taxon>
        <taxon>Prosthecomicrobium</taxon>
    </lineage>
</organism>
<evidence type="ECO:0000256" key="1">
    <source>
        <dbReference type="ARBA" id="ARBA00004127"/>
    </source>
</evidence>
<evidence type="ECO:0000256" key="5">
    <source>
        <dbReference type="HAMAP-Rule" id="MF_00445"/>
    </source>
</evidence>
<keyword evidence="5" id="KW-0830">Ubiquinone</keyword>
<evidence type="ECO:0000313" key="9">
    <source>
        <dbReference type="Proteomes" id="UP000523821"/>
    </source>
</evidence>
<keyword evidence="5" id="KW-0520">NAD</keyword>
<dbReference type="GO" id="GO:0048038">
    <property type="term" value="F:quinone binding"/>
    <property type="evidence" value="ECO:0007669"/>
    <property type="project" value="UniProtKB-KW"/>
</dbReference>
<dbReference type="GO" id="GO:0012505">
    <property type="term" value="C:endomembrane system"/>
    <property type="evidence" value="ECO:0007669"/>
    <property type="project" value="UniProtKB-SubCell"/>
</dbReference>
<dbReference type="NCBIfam" id="NF004440">
    <property type="entry name" value="PRK05777.1-3"/>
    <property type="match status" value="1"/>
</dbReference>
<accession>A0A7W9FKS3</accession>
<proteinExistence type="inferred from homology"/>
<sequence length="477" mass="49883">MMDITSLSGLASFQPELVLAIGALAVLMIGVFVGERSTGLVTVLSVLLIAGAGLALYNAPDGAAFQGAFVLDAFARFMKTVALIAAAAAVVVSYRFAKDEKFDRFEYPVLIVLSTLGMMVMISATDVISLYLGLELQSLAAYVIASINRDSGRSTEAGLKYFVLGALSSGMLLYGASLIYGFTGHTSFDGIAAALSSGVSVGAVFGIVFFLAGMAFKISAVPFHMWTPDVYEGAPTPVTAFFASAPKVAAMAMFVRATVDAFGPALGDWRQVVTFVALASMLLGAFAAIGQRNIKRLMAYSSIGHVGYALVGLAAGDQAGVQGVAVYMAIYVAMTLGAFAVILSMRRADGAVEDISELAGLSRTHPVMAFILAMILFSLAGIPPLAGFFAKWYVFLAAIQAGLYPLAVIGVLTSVVGAFYYIRIIKLMYFDEPAPAFRPVPGELRLVLGLSGAFVILFVLVAGPLGNAADAAARSLF</sequence>
<dbReference type="Proteomes" id="UP000523821">
    <property type="component" value="Unassembled WGS sequence"/>
</dbReference>
<keyword evidence="3 5" id="KW-1133">Transmembrane helix</keyword>
<protein>
    <recommendedName>
        <fullName evidence="5">NADH-quinone oxidoreductase subunit N</fullName>
        <ecNumber evidence="5">7.1.1.-</ecNumber>
    </recommendedName>
    <alternativeName>
        <fullName evidence="5">NADH dehydrogenase I subunit N</fullName>
    </alternativeName>
    <alternativeName>
        <fullName evidence="5">NDH-1 subunit N</fullName>
    </alternativeName>
</protein>
<evidence type="ECO:0000256" key="6">
    <source>
        <dbReference type="RuleBase" id="RU000320"/>
    </source>
</evidence>
<dbReference type="GO" id="GO:0005886">
    <property type="term" value="C:plasma membrane"/>
    <property type="evidence" value="ECO:0007669"/>
    <property type="project" value="UniProtKB-SubCell"/>
</dbReference>
<feature type="transmembrane region" description="Helical" evidence="5">
    <location>
        <begin position="272"/>
        <end position="290"/>
    </location>
</feature>
<reference evidence="8 9" key="1">
    <citation type="submission" date="2020-08" db="EMBL/GenBank/DDBJ databases">
        <title>Genomic Encyclopedia of Type Strains, Phase IV (KMG-IV): sequencing the most valuable type-strain genomes for metagenomic binning, comparative biology and taxonomic classification.</title>
        <authorList>
            <person name="Goeker M."/>
        </authorList>
    </citation>
    <scope>NUCLEOTIDE SEQUENCE [LARGE SCALE GENOMIC DNA]</scope>
    <source>
        <strain evidence="8 9">DSM 16268</strain>
    </source>
</reference>
<dbReference type="Pfam" id="PF00361">
    <property type="entry name" value="Proton_antipo_M"/>
    <property type="match status" value="1"/>
</dbReference>
<evidence type="ECO:0000313" key="8">
    <source>
        <dbReference type="EMBL" id="MBB5751244.1"/>
    </source>
</evidence>
<keyword evidence="9" id="KW-1185">Reference proteome</keyword>
<dbReference type="HAMAP" id="MF_00445">
    <property type="entry name" value="NDH1_NuoN_1"/>
    <property type="match status" value="1"/>
</dbReference>
<comment type="catalytic activity">
    <reaction evidence="5">
        <text>a quinone + NADH + 5 H(+)(in) = a quinol + NAD(+) + 4 H(+)(out)</text>
        <dbReference type="Rhea" id="RHEA:57888"/>
        <dbReference type="ChEBI" id="CHEBI:15378"/>
        <dbReference type="ChEBI" id="CHEBI:24646"/>
        <dbReference type="ChEBI" id="CHEBI:57540"/>
        <dbReference type="ChEBI" id="CHEBI:57945"/>
        <dbReference type="ChEBI" id="CHEBI:132124"/>
    </reaction>
</comment>
<comment type="function">
    <text evidence="5">NDH-1 shuttles electrons from NADH, via FMN and iron-sulfur (Fe-S) centers, to quinones in the respiratory chain. The immediate electron acceptor for the enzyme in this species is believed to be ubiquinone. Couples the redox reaction to proton translocation (for every two electrons transferred, four hydrogen ions are translocated across the cytoplasmic membrane), and thus conserves the redox energy in a proton gradient.</text>
</comment>
<gene>
    <name evidence="5" type="primary">nuoN</name>
    <name evidence="8" type="ORF">GGQ63_000287</name>
</gene>
<feature type="transmembrane region" description="Helical" evidence="5">
    <location>
        <begin position="109"/>
        <end position="132"/>
    </location>
</feature>
<comment type="subcellular location">
    <subcellularLocation>
        <location evidence="5">Cell membrane</location>
        <topology evidence="5">Multi-pass membrane protein</topology>
    </subcellularLocation>
    <subcellularLocation>
        <location evidence="1">Endomembrane system</location>
        <topology evidence="1">Multi-pass membrane protein</topology>
    </subcellularLocation>
    <subcellularLocation>
        <location evidence="6">Membrane</location>
        <topology evidence="6">Multi-pass membrane protein</topology>
    </subcellularLocation>
</comment>
<dbReference type="GO" id="GO:0042773">
    <property type="term" value="P:ATP synthesis coupled electron transport"/>
    <property type="evidence" value="ECO:0007669"/>
    <property type="project" value="InterPro"/>
</dbReference>
<feature type="transmembrane region" description="Helical" evidence="5">
    <location>
        <begin position="194"/>
        <end position="216"/>
    </location>
</feature>
<evidence type="ECO:0000256" key="2">
    <source>
        <dbReference type="ARBA" id="ARBA00022692"/>
    </source>
</evidence>
<comment type="similarity">
    <text evidence="5">Belongs to the complex I subunit 2 family.</text>
</comment>
<dbReference type="PANTHER" id="PTHR22773">
    <property type="entry name" value="NADH DEHYDROGENASE"/>
    <property type="match status" value="1"/>
</dbReference>
<dbReference type="AlphaFoldDB" id="A0A7W9FKS3"/>
<feature type="transmembrane region" description="Helical" evidence="5">
    <location>
        <begin position="366"/>
        <end position="386"/>
    </location>
</feature>
<comment type="subunit">
    <text evidence="5">NDH-1 is composed of 14 different subunits. Subunits NuoA, H, J, K, L, M, N constitute the membrane sector of the complex.</text>
</comment>
<feature type="transmembrane region" description="Helical" evidence="5">
    <location>
        <begin position="321"/>
        <end position="345"/>
    </location>
</feature>
<feature type="transmembrane region" description="Helical" evidence="5">
    <location>
        <begin position="77"/>
        <end position="97"/>
    </location>
</feature>
<feature type="domain" description="NADH:quinone oxidoreductase/Mrp antiporter transmembrane" evidence="7">
    <location>
        <begin position="124"/>
        <end position="416"/>
    </location>
</feature>
<keyword evidence="5" id="KW-1003">Cell membrane</keyword>
<evidence type="ECO:0000259" key="7">
    <source>
        <dbReference type="Pfam" id="PF00361"/>
    </source>
</evidence>